<dbReference type="Proteomes" id="UP001303160">
    <property type="component" value="Unassembled WGS sequence"/>
</dbReference>
<reference evidence="2" key="1">
    <citation type="journal article" date="2023" name="Mol. Phylogenet. Evol.">
        <title>Genome-scale phylogeny and comparative genomics of the fungal order Sordariales.</title>
        <authorList>
            <person name="Hensen N."/>
            <person name="Bonometti L."/>
            <person name="Westerberg I."/>
            <person name="Brannstrom I.O."/>
            <person name="Guillou S."/>
            <person name="Cros-Aarteil S."/>
            <person name="Calhoun S."/>
            <person name="Haridas S."/>
            <person name="Kuo A."/>
            <person name="Mondo S."/>
            <person name="Pangilinan J."/>
            <person name="Riley R."/>
            <person name="LaButti K."/>
            <person name="Andreopoulos B."/>
            <person name="Lipzen A."/>
            <person name="Chen C."/>
            <person name="Yan M."/>
            <person name="Daum C."/>
            <person name="Ng V."/>
            <person name="Clum A."/>
            <person name="Steindorff A."/>
            <person name="Ohm R.A."/>
            <person name="Martin F."/>
            <person name="Silar P."/>
            <person name="Natvig D.O."/>
            <person name="Lalanne C."/>
            <person name="Gautier V."/>
            <person name="Ament-Velasquez S.L."/>
            <person name="Kruys A."/>
            <person name="Hutchinson M.I."/>
            <person name="Powell A.J."/>
            <person name="Barry K."/>
            <person name="Miller A.N."/>
            <person name="Grigoriev I.V."/>
            <person name="Debuchy R."/>
            <person name="Gladieux P."/>
            <person name="Hiltunen Thoren M."/>
            <person name="Johannesson H."/>
        </authorList>
    </citation>
    <scope>NUCLEOTIDE SEQUENCE</scope>
    <source>
        <strain evidence="2">CBS 315.58</strain>
    </source>
</reference>
<protein>
    <submittedName>
        <fullName evidence="2">Uncharacterized protein</fullName>
    </submittedName>
</protein>
<evidence type="ECO:0000256" key="1">
    <source>
        <dbReference type="SAM" id="MobiDB-lite"/>
    </source>
</evidence>
<evidence type="ECO:0000313" key="3">
    <source>
        <dbReference type="Proteomes" id="UP001303160"/>
    </source>
</evidence>
<sequence>MALLGPHSLSPNKSGLQLLIQVEIEAFQLGSHACSSSREQAVAMQEPVSIIAGWLLSGISQPLPLSGNAALATLVEHERSLFVGACGGVVVWCNCSTLRCKSWFACARPARLGIVGGILHRRAVQPALTALHQPHWRWQSQSQSLQSPVRVPTTGNLAAPFRWSLPIDTAKRSCKGTKKTPISNAGIGNTPGPQAARHQMD</sequence>
<accession>A0AAN6XHH3</accession>
<gene>
    <name evidence="2" type="ORF">QBC40DRAFT_296234</name>
</gene>
<dbReference type="EMBL" id="MU863914">
    <property type="protein sequence ID" value="KAK4200838.1"/>
    <property type="molecule type" value="Genomic_DNA"/>
</dbReference>
<name>A0AAN6XHH3_9PEZI</name>
<dbReference type="AlphaFoldDB" id="A0AAN6XHH3"/>
<organism evidence="2 3">
    <name type="scientific">Triangularia verruculosa</name>
    <dbReference type="NCBI Taxonomy" id="2587418"/>
    <lineage>
        <taxon>Eukaryota</taxon>
        <taxon>Fungi</taxon>
        <taxon>Dikarya</taxon>
        <taxon>Ascomycota</taxon>
        <taxon>Pezizomycotina</taxon>
        <taxon>Sordariomycetes</taxon>
        <taxon>Sordariomycetidae</taxon>
        <taxon>Sordariales</taxon>
        <taxon>Podosporaceae</taxon>
        <taxon>Triangularia</taxon>
    </lineage>
</organism>
<proteinExistence type="predicted"/>
<comment type="caution">
    <text evidence="2">The sequence shown here is derived from an EMBL/GenBank/DDBJ whole genome shotgun (WGS) entry which is preliminary data.</text>
</comment>
<reference evidence="2" key="2">
    <citation type="submission" date="2023-05" db="EMBL/GenBank/DDBJ databases">
        <authorList>
            <consortium name="Lawrence Berkeley National Laboratory"/>
            <person name="Steindorff A."/>
            <person name="Hensen N."/>
            <person name="Bonometti L."/>
            <person name="Westerberg I."/>
            <person name="Brannstrom I.O."/>
            <person name="Guillou S."/>
            <person name="Cros-Aarteil S."/>
            <person name="Calhoun S."/>
            <person name="Haridas S."/>
            <person name="Kuo A."/>
            <person name="Mondo S."/>
            <person name="Pangilinan J."/>
            <person name="Riley R."/>
            <person name="Labutti K."/>
            <person name="Andreopoulos B."/>
            <person name="Lipzen A."/>
            <person name="Chen C."/>
            <person name="Yanf M."/>
            <person name="Daum C."/>
            <person name="Ng V."/>
            <person name="Clum A."/>
            <person name="Ohm R."/>
            <person name="Martin F."/>
            <person name="Silar P."/>
            <person name="Natvig D."/>
            <person name="Lalanne C."/>
            <person name="Gautier V."/>
            <person name="Ament-Velasquez S.L."/>
            <person name="Kruys A."/>
            <person name="Hutchinson M.I."/>
            <person name="Powell A.J."/>
            <person name="Barry K."/>
            <person name="Miller A.N."/>
            <person name="Grigoriev I.V."/>
            <person name="Debuchy R."/>
            <person name="Gladieux P."/>
            <person name="Thoren M.H."/>
            <person name="Johannesson H."/>
        </authorList>
    </citation>
    <scope>NUCLEOTIDE SEQUENCE</scope>
    <source>
        <strain evidence="2">CBS 315.58</strain>
    </source>
</reference>
<evidence type="ECO:0000313" key="2">
    <source>
        <dbReference type="EMBL" id="KAK4200838.1"/>
    </source>
</evidence>
<feature type="region of interest" description="Disordered" evidence="1">
    <location>
        <begin position="173"/>
        <end position="201"/>
    </location>
</feature>
<keyword evidence="3" id="KW-1185">Reference proteome</keyword>